<evidence type="ECO:0000259" key="6">
    <source>
        <dbReference type="Pfam" id="PF04547"/>
    </source>
</evidence>
<accession>A0ABP0PCD9</accession>
<dbReference type="InterPro" id="IPR049452">
    <property type="entry name" value="Anoctamin_TM"/>
</dbReference>
<keyword evidence="2 5" id="KW-0812">Transmembrane</keyword>
<feature type="domain" description="Anoctamin transmembrane" evidence="6">
    <location>
        <begin position="180"/>
        <end position="559"/>
    </location>
</feature>
<dbReference type="EMBL" id="CAXAMN010022917">
    <property type="protein sequence ID" value="CAK9073708.1"/>
    <property type="molecule type" value="Genomic_DNA"/>
</dbReference>
<keyword evidence="3 5" id="KW-1133">Transmembrane helix</keyword>
<dbReference type="PANTHER" id="PTHR12308:SF73">
    <property type="entry name" value="ANOCTAMIN"/>
    <property type="match status" value="1"/>
</dbReference>
<proteinExistence type="predicted"/>
<protein>
    <recommendedName>
        <fullName evidence="6">Anoctamin transmembrane domain-containing protein</fullName>
    </recommendedName>
</protein>
<name>A0ABP0PCD9_9DINO</name>
<reference evidence="7 8" key="1">
    <citation type="submission" date="2024-02" db="EMBL/GenBank/DDBJ databases">
        <authorList>
            <person name="Chen Y."/>
            <person name="Shah S."/>
            <person name="Dougan E. K."/>
            <person name="Thang M."/>
            <person name="Chan C."/>
        </authorList>
    </citation>
    <scope>NUCLEOTIDE SEQUENCE [LARGE SCALE GENOMIC DNA]</scope>
</reference>
<comment type="subcellular location">
    <subcellularLocation>
        <location evidence="1">Membrane</location>
        <topology evidence="1">Multi-pass membrane protein</topology>
    </subcellularLocation>
</comment>
<dbReference type="InterPro" id="IPR007632">
    <property type="entry name" value="Anoctamin"/>
</dbReference>
<keyword evidence="8" id="KW-1185">Reference proteome</keyword>
<evidence type="ECO:0000256" key="3">
    <source>
        <dbReference type="ARBA" id="ARBA00022989"/>
    </source>
</evidence>
<evidence type="ECO:0000313" key="8">
    <source>
        <dbReference type="Proteomes" id="UP001642484"/>
    </source>
</evidence>
<sequence>MVRTQPPGGSSLARPGWRGGAGHLRFRRWLQVLFRKALKDKLEDFEEPNVLRILRRHIINYIQIQELQKAGVVSSFFAVHQWQHLQELHNRGWNNLSRLWSWPKAPWTVGRSKKTVGALAGGTGCAGTAGGFDGDGKKEGGGSCVLLDPLQDLRYGKVTPWSLCIASMTQKWKDGTADFIVQYTGVQVAFLFHLYNTFTRWLSGPAVLSTVNFVLRRCPFTSAREASVEEMQVRYNQLLNLKTYRWGMEGAEREIVPVRKEFSDEYRGSILDGLQKFAHSLLCLVFIVETIGAAQVISSVSHEAHAHPEESTRGIPNTTVILLAKYAITLNIKVVDLIWTPLSTWLSKKENWRTEPEMKSHMIVKLFAVKFVVFYYPFAHTILIQPYWGKGCDGGEMSGCVSKLRSDLYFFFVCQACNSSSAPKVAIQAGAQNHKFTYLELQAKVPEYGEAEQIQDYMQLVLSFGFIAMSKAEFGVTCPSMSILCFFVTFPIKRLLAYKISYAHQRVIPRVEEGIGAWRSIMNFIAYIGVTCTCYIVIFVFSIEHMDFASKLLVFILSERASRTERPSVRDVDDLRTRSRRLSGLLADSPGAFREFDDDD</sequence>
<dbReference type="Proteomes" id="UP001642484">
    <property type="component" value="Unassembled WGS sequence"/>
</dbReference>
<evidence type="ECO:0000256" key="5">
    <source>
        <dbReference type="SAM" id="Phobius"/>
    </source>
</evidence>
<organism evidence="7 8">
    <name type="scientific">Durusdinium trenchii</name>
    <dbReference type="NCBI Taxonomy" id="1381693"/>
    <lineage>
        <taxon>Eukaryota</taxon>
        <taxon>Sar</taxon>
        <taxon>Alveolata</taxon>
        <taxon>Dinophyceae</taxon>
        <taxon>Suessiales</taxon>
        <taxon>Symbiodiniaceae</taxon>
        <taxon>Durusdinium</taxon>
    </lineage>
</organism>
<evidence type="ECO:0000313" key="7">
    <source>
        <dbReference type="EMBL" id="CAK9073708.1"/>
    </source>
</evidence>
<gene>
    <name evidence="7" type="ORF">CCMP2556_LOCUS36303</name>
</gene>
<evidence type="ECO:0000256" key="1">
    <source>
        <dbReference type="ARBA" id="ARBA00004141"/>
    </source>
</evidence>
<keyword evidence="4 5" id="KW-0472">Membrane</keyword>
<dbReference type="Pfam" id="PF04547">
    <property type="entry name" value="Anoctamin"/>
    <property type="match status" value="1"/>
</dbReference>
<dbReference type="PANTHER" id="PTHR12308">
    <property type="entry name" value="ANOCTAMIN"/>
    <property type="match status" value="1"/>
</dbReference>
<evidence type="ECO:0000256" key="4">
    <source>
        <dbReference type="ARBA" id="ARBA00023136"/>
    </source>
</evidence>
<comment type="caution">
    <text evidence="7">The sequence shown here is derived from an EMBL/GenBank/DDBJ whole genome shotgun (WGS) entry which is preliminary data.</text>
</comment>
<feature type="transmembrane region" description="Helical" evidence="5">
    <location>
        <begin position="524"/>
        <end position="543"/>
    </location>
</feature>
<evidence type="ECO:0000256" key="2">
    <source>
        <dbReference type="ARBA" id="ARBA00022692"/>
    </source>
</evidence>